<proteinExistence type="inferred from homology"/>
<dbReference type="Proteomes" id="UP001611397">
    <property type="component" value="Unassembled WGS sequence"/>
</dbReference>
<evidence type="ECO:0000256" key="5">
    <source>
        <dbReference type="PROSITE-ProRule" id="PRU01248"/>
    </source>
</evidence>
<keyword evidence="4" id="KW-0233">DNA recombination</keyword>
<comment type="caution">
    <text evidence="8">The sequence shown here is derived from an EMBL/GenBank/DDBJ whole genome shotgun (WGS) entry which is preliminary data.</text>
</comment>
<feature type="domain" description="Core-binding (CB)" evidence="7">
    <location>
        <begin position="9"/>
        <end position="100"/>
    </location>
</feature>
<keyword evidence="3 5" id="KW-0238">DNA-binding</keyword>
<comment type="similarity">
    <text evidence="1">Belongs to the 'phage' integrase family.</text>
</comment>
<dbReference type="Gene3D" id="1.10.150.130">
    <property type="match status" value="1"/>
</dbReference>
<evidence type="ECO:0000259" key="6">
    <source>
        <dbReference type="PROSITE" id="PS51898"/>
    </source>
</evidence>
<evidence type="ECO:0000313" key="9">
    <source>
        <dbReference type="Proteomes" id="UP001611397"/>
    </source>
</evidence>
<evidence type="ECO:0000259" key="7">
    <source>
        <dbReference type="PROSITE" id="PS51900"/>
    </source>
</evidence>
<dbReference type="Gene3D" id="1.10.443.10">
    <property type="entry name" value="Intergrase catalytic core"/>
    <property type="match status" value="1"/>
</dbReference>
<protein>
    <submittedName>
        <fullName evidence="8">Tyrosine-type recombinase/integrase</fullName>
    </submittedName>
</protein>
<dbReference type="InterPro" id="IPR004107">
    <property type="entry name" value="Integrase_SAM-like_N"/>
</dbReference>
<accession>A0ABW7VHM7</accession>
<evidence type="ECO:0000256" key="4">
    <source>
        <dbReference type="ARBA" id="ARBA00023172"/>
    </source>
</evidence>
<organism evidence="8 9">
    <name type="scientific">Streptomyces olivaceoviridis</name>
    <name type="common">Streptomyces corchorusii</name>
    <dbReference type="NCBI Taxonomy" id="1921"/>
    <lineage>
        <taxon>Bacteria</taxon>
        <taxon>Bacillati</taxon>
        <taxon>Actinomycetota</taxon>
        <taxon>Actinomycetes</taxon>
        <taxon>Kitasatosporales</taxon>
        <taxon>Streptomycetaceae</taxon>
        <taxon>Streptomyces</taxon>
    </lineage>
</organism>
<dbReference type="InterPro" id="IPR044068">
    <property type="entry name" value="CB"/>
</dbReference>
<sequence>MVLVDDQTYEIHPEARDFSLHLRARGRSPHTQRNYLPRVGRYLNWCRGRGTDWQTVSLGDLARYKFGLELTPVRHNQQPPAGKTVNAHLTTVCEFLRFCAAQGRIPQEVADRLVEPRFLHHAPRGYQRGEHGEHSVIRARVLRALEIEVPPATLTSAQSQCIVDAARMARDRLLLSILLTGGLRIGEALGLRREDMHLLPDATHLGCTHRGAHLHVRPQQDNANGARAKSGRSRVVPLVRECVQRYRDHLAERGEVPGTAGSDYVFVNLVGPYAARPMTYSNAKQIIERIGNRCGFRARPHMMRHTAATRWIRSGIDPDVVQTLLGHASSASMAVYLHATDEDLRTAVELAAAGAGQ</sequence>
<name>A0ABW7VHM7_STROI</name>
<dbReference type="PANTHER" id="PTHR30349:SF41">
    <property type="entry name" value="INTEGRASE_RECOMBINASE PROTEIN MJ0367-RELATED"/>
    <property type="match status" value="1"/>
</dbReference>
<dbReference type="InterPro" id="IPR002104">
    <property type="entry name" value="Integrase_catalytic"/>
</dbReference>
<feature type="domain" description="Tyr recombinase" evidence="6">
    <location>
        <begin position="149"/>
        <end position="349"/>
    </location>
</feature>
<dbReference type="InterPro" id="IPR013762">
    <property type="entry name" value="Integrase-like_cat_sf"/>
</dbReference>
<dbReference type="Pfam" id="PF00589">
    <property type="entry name" value="Phage_integrase"/>
    <property type="match status" value="1"/>
</dbReference>
<keyword evidence="2" id="KW-0229">DNA integration</keyword>
<dbReference type="EMBL" id="JBIRWM010000022">
    <property type="protein sequence ID" value="MFI2160882.1"/>
    <property type="molecule type" value="Genomic_DNA"/>
</dbReference>
<evidence type="ECO:0000256" key="3">
    <source>
        <dbReference type="ARBA" id="ARBA00023125"/>
    </source>
</evidence>
<dbReference type="SUPFAM" id="SSF56349">
    <property type="entry name" value="DNA breaking-rejoining enzymes"/>
    <property type="match status" value="1"/>
</dbReference>
<dbReference type="InterPro" id="IPR050090">
    <property type="entry name" value="Tyrosine_recombinase_XerCD"/>
</dbReference>
<dbReference type="PROSITE" id="PS51900">
    <property type="entry name" value="CB"/>
    <property type="match status" value="1"/>
</dbReference>
<evidence type="ECO:0000256" key="1">
    <source>
        <dbReference type="ARBA" id="ARBA00008857"/>
    </source>
</evidence>
<dbReference type="PROSITE" id="PS51898">
    <property type="entry name" value="TYR_RECOMBINASE"/>
    <property type="match status" value="1"/>
</dbReference>
<evidence type="ECO:0000313" key="8">
    <source>
        <dbReference type="EMBL" id="MFI2160882.1"/>
    </source>
</evidence>
<dbReference type="Pfam" id="PF02899">
    <property type="entry name" value="Phage_int_SAM_1"/>
    <property type="match status" value="1"/>
</dbReference>
<keyword evidence="9" id="KW-1185">Reference proteome</keyword>
<evidence type="ECO:0000256" key="2">
    <source>
        <dbReference type="ARBA" id="ARBA00022908"/>
    </source>
</evidence>
<reference evidence="8 9" key="1">
    <citation type="submission" date="2024-10" db="EMBL/GenBank/DDBJ databases">
        <title>The Natural Products Discovery Center: Release of the First 8490 Sequenced Strains for Exploring Actinobacteria Biosynthetic Diversity.</title>
        <authorList>
            <person name="Kalkreuter E."/>
            <person name="Kautsar S.A."/>
            <person name="Yang D."/>
            <person name="Bader C.D."/>
            <person name="Teijaro C.N."/>
            <person name="Fluegel L."/>
            <person name="Davis C.M."/>
            <person name="Simpson J.R."/>
            <person name="Lauterbach L."/>
            <person name="Steele A.D."/>
            <person name="Gui C."/>
            <person name="Meng S."/>
            <person name="Li G."/>
            <person name="Viehrig K."/>
            <person name="Ye F."/>
            <person name="Su P."/>
            <person name="Kiefer A.F."/>
            <person name="Nichols A."/>
            <person name="Cepeda A.J."/>
            <person name="Yan W."/>
            <person name="Fan B."/>
            <person name="Jiang Y."/>
            <person name="Adhikari A."/>
            <person name="Zheng C.-J."/>
            <person name="Schuster L."/>
            <person name="Cowan T.M."/>
            <person name="Smanski M.J."/>
            <person name="Chevrette M.G."/>
            <person name="De Carvalho L.P.S."/>
            <person name="Shen B."/>
        </authorList>
    </citation>
    <scope>NUCLEOTIDE SEQUENCE [LARGE SCALE GENOMIC DNA]</scope>
    <source>
        <strain evidence="8 9">NPDC020295</strain>
    </source>
</reference>
<dbReference type="RefSeq" id="WP_063807716.1">
    <property type="nucleotide sequence ID" value="NZ_JBIRUT010000008.1"/>
</dbReference>
<dbReference type="InterPro" id="IPR010998">
    <property type="entry name" value="Integrase_recombinase_N"/>
</dbReference>
<dbReference type="InterPro" id="IPR011010">
    <property type="entry name" value="DNA_brk_join_enz"/>
</dbReference>
<dbReference type="PANTHER" id="PTHR30349">
    <property type="entry name" value="PHAGE INTEGRASE-RELATED"/>
    <property type="match status" value="1"/>
</dbReference>
<gene>
    <name evidence="8" type="ORF">ACH49L_35245</name>
</gene>